<comment type="caution">
    <text evidence="8">The sequence shown here is derived from an EMBL/GenBank/DDBJ whole genome shotgun (WGS) entry which is preliminary data.</text>
</comment>
<dbReference type="InterPro" id="IPR036465">
    <property type="entry name" value="vWFA_dom_sf"/>
</dbReference>
<keyword evidence="2" id="KW-0964">Secreted</keyword>
<keyword evidence="5" id="KW-0732">Signal</keyword>
<dbReference type="PROSITE" id="PS51158">
    <property type="entry name" value="ALPHA_KINASE"/>
    <property type="match status" value="1"/>
</dbReference>
<accession>A0A418B394</accession>
<dbReference type="Proteomes" id="UP000285060">
    <property type="component" value="Unassembled WGS sequence"/>
</dbReference>
<dbReference type="InterPro" id="IPR052969">
    <property type="entry name" value="Thr-specific_kinase-like"/>
</dbReference>
<dbReference type="InterPro" id="IPR056861">
    <property type="entry name" value="HMCN1-like_VWA"/>
</dbReference>
<protein>
    <recommendedName>
        <fullName evidence="7">Alpha-type protein kinase domain-containing protein</fullName>
    </recommendedName>
</protein>
<dbReference type="VEuPathDB" id="FungiDB:H310_04210"/>
<dbReference type="Pfam" id="PF02816">
    <property type="entry name" value="Alpha_kinase"/>
    <property type="match status" value="1"/>
</dbReference>
<dbReference type="Gene3D" id="3.20.200.10">
    <property type="entry name" value="MHCK/EF2 kinase"/>
    <property type="match status" value="1"/>
</dbReference>
<evidence type="ECO:0000313" key="9">
    <source>
        <dbReference type="Proteomes" id="UP000285060"/>
    </source>
</evidence>
<dbReference type="EMBL" id="QUSY01000131">
    <property type="protein sequence ID" value="RHY32512.1"/>
    <property type="molecule type" value="Genomic_DNA"/>
</dbReference>
<feature type="domain" description="Alpha-type protein kinase" evidence="7">
    <location>
        <begin position="281"/>
        <end position="555"/>
    </location>
</feature>
<evidence type="ECO:0000259" key="7">
    <source>
        <dbReference type="PROSITE" id="PS51158"/>
    </source>
</evidence>
<dbReference type="Gene3D" id="3.30.200.20">
    <property type="entry name" value="Phosphorylase Kinase, domain 1"/>
    <property type="match status" value="1"/>
</dbReference>
<evidence type="ECO:0000256" key="5">
    <source>
        <dbReference type="ARBA" id="ARBA00022729"/>
    </source>
</evidence>
<dbReference type="GO" id="GO:0005524">
    <property type="term" value="F:ATP binding"/>
    <property type="evidence" value="ECO:0007669"/>
    <property type="project" value="InterPro"/>
</dbReference>
<evidence type="ECO:0000256" key="1">
    <source>
        <dbReference type="ARBA" id="ARBA00004613"/>
    </source>
</evidence>
<dbReference type="PANTHER" id="PTHR47763">
    <property type="entry name" value="ALPHA-PROTEIN KINASE VWKA"/>
    <property type="match status" value="1"/>
</dbReference>
<keyword evidence="3" id="KW-0723">Serine/threonine-protein kinase</keyword>
<dbReference type="SUPFAM" id="SSF56112">
    <property type="entry name" value="Protein kinase-like (PK-like)"/>
    <property type="match status" value="2"/>
</dbReference>
<comment type="subcellular location">
    <subcellularLocation>
        <location evidence="1">Secreted</location>
    </subcellularLocation>
</comment>
<dbReference type="InterPro" id="IPR011009">
    <property type="entry name" value="Kinase-like_dom_sf"/>
</dbReference>
<dbReference type="VEuPathDB" id="FungiDB:H310_04208"/>
<evidence type="ECO:0000256" key="6">
    <source>
        <dbReference type="ARBA" id="ARBA00022777"/>
    </source>
</evidence>
<reference evidence="8 9" key="1">
    <citation type="submission" date="2018-08" db="EMBL/GenBank/DDBJ databases">
        <title>Aphanomyces genome sequencing and annotation.</title>
        <authorList>
            <person name="Minardi D."/>
            <person name="Oidtmann B."/>
            <person name="Van Der Giezen M."/>
            <person name="Studholme D.J."/>
        </authorList>
    </citation>
    <scope>NUCLEOTIDE SEQUENCE [LARGE SCALE GENOMIC DNA]</scope>
    <source>
        <strain evidence="8 9">NJM0002</strain>
    </source>
</reference>
<evidence type="ECO:0000256" key="3">
    <source>
        <dbReference type="ARBA" id="ARBA00022527"/>
    </source>
</evidence>
<sequence length="590" mass="64748">MAGSVFNVASLRSEIDVGPSAYFPSSFARQSGVAGSTAAQSFQWRDAMASIGEHEEWQVTGTEDLNHTLRTVRHLRAKSMGRIVHSLKRAQHVYVAFVMDTTGSMGEHLDMVKAQIAAIATALELVGLELLVGFVGYKDHGDADSIQVLPFTSNVGKFQRFVEAIDANGGDDAPEDVLGGLWAAATQLPWEPECTNVLFHIGDAPPHGTTYWTGYDNFPSGHPLDQSPGAIFGQLLALNVAYYFGKLTTWTDMMVQVFRRHAAITVFDVGDSIDLYGSVITATQESVVYHQQRVLGSVGSGQTFDLRVPTWSGIKRRQAELARYRCNPATLSAEDVTAPMTMLIRKSTVRIAPLPFARGCERYLKAMEGQAMAAALAQNFNKLMATGPLAAVSLSFLEASVAKLADGDEFVAMERFLPSFERFSNNVDWVSPREATDPCVQYAVAFTHWTWVATKGYLMVVDLQGHRVAGIYCIVYRNTGFISDYEASMVASETPCRRSSFAATIGASLYEDITTTTIEINPRHLTFERIVGTGSMCEVWLAQWKPNPTMGTTPVAVKRLLQKRRNDHDVCIFLGDTRLLAVYDDVAGST</sequence>
<gene>
    <name evidence="8" type="ORF">DYB32_002495</name>
</gene>
<dbReference type="InterPro" id="IPR004166">
    <property type="entry name" value="a-kinase_dom"/>
</dbReference>
<keyword evidence="4" id="KW-0808">Transferase</keyword>
<dbReference type="Pfam" id="PF25106">
    <property type="entry name" value="VWA_4"/>
    <property type="match status" value="1"/>
</dbReference>
<organism evidence="8 9">
    <name type="scientific">Aphanomyces invadans</name>
    <dbReference type="NCBI Taxonomy" id="157072"/>
    <lineage>
        <taxon>Eukaryota</taxon>
        <taxon>Sar</taxon>
        <taxon>Stramenopiles</taxon>
        <taxon>Oomycota</taxon>
        <taxon>Saprolegniomycetes</taxon>
        <taxon>Saprolegniales</taxon>
        <taxon>Verrucalvaceae</taxon>
        <taxon>Aphanomyces</taxon>
    </lineage>
</organism>
<dbReference type="GO" id="GO:0004674">
    <property type="term" value="F:protein serine/threonine kinase activity"/>
    <property type="evidence" value="ECO:0007669"/>
    <property type="project" value="UniProtKB-KW"/>
</dbReference>
<dbReference type="SUPFAM" id="SSF53300">
    <property type="entry name" value="vWA-like"/>
    <property type="match status" value="1"/>
</dbReference>
<proteinExistence type="predicted"/>
<evidence type="ECO:0000256" key="2">
    <source>
        <dbReference type="ARBA" id="ARBA00022525"/>
    </source>
</evidence>
<dbReference type="PANTHER" id="PTHR47763:SF4">
    <property type="entry name" value="ALPHA-PROTEIN KINASE VWKA"/>
    <property type="match status" value="1"/>
</dbReference>
<dbReference type="SMART" id="SM00811">
    <property type="entry name" value="Alpha_kinase"/>
    <property type="match status" value="1"/>
</dbReference>
<evidence type="ECO:0000256" key="4">
    <source>
        <dbReference type="ARBA" id="ARBA00022679"/>
    </source>
</evidence>
<keyword evidence="6" id="KW-0418">Kinase</keyword>
<name>A0A418B394_9STRA</name>
<keyword evidence="9" id="KW-1185">Reference proteome</keyword>
<dbReference type="AlphaFoldDB" id="A0A418B394"/>
<dbReference type="Gene3D" id="3.40.50.410">
    <property type="entry name" value="von Willebrand factor, type A domain"/>
    <property type="match status" value="1"/>
</dbReference>
<evidence type="ECO:0000313" key="8">
    <source>
        <dbReference type="EMBL" id="RHY32512.1"/>
    </source>
</evidence>